<keyword evidence="2" id="KW-1185">Reference proteome</keyword>
<reference evidence="1 2" key="1">
    <citation type="journal article" date="2019" name="Sci. Rep.">
        <title>Orb-weaving spider Araneus ventricosus genome elucidates the spidroin gene catalogue.</title>
        <authorList>
            <person name="Kono N."/>
            <person name="Nakamura H."/>
            <person name="Ohtoshi R."/>
            <person name="Moran D.A.P."/>
            <person name="Shinohara A."/>
            <person name="Yoshida Y."/>
            <person name="Fujiwara M."/>
            <person name="Mori M."/>
            <person name="Tomita M."/>
            <person name="Arakawa K."/>
        </authorList>
    </citation>
    <scope>NUCLEOTIDE SEQUENCE [LARGE SCALE GENOMIC DNA]</scope>
</reference>
<organism evidence="1 2">
    <name type="scientific">Araneus ventricosus</name>
    <name type="common">Orbweaver spider</name>
    <name type="synonym">Epeira ventricosa</name>
    <dbReference type="NCBI Taxonomy" id="182803"/>
    <lineage>
        <taxon>Eukaryota</taxon>
        <taxon>Metazoa</taxon>
        <taxon>Ecdysozoa</taxon>
        <taxon>Arthropoda</taxon>
        <taxon>Chelicerata</taxon>
        <taxon>Arachnida</taxon>
        <taxon>Araneae</taxon>
        <taxon>Araneomorphae</taxon>
        <taxon>Entelegynae</taxon>
        <taxon>Araneoidea</taxon>
        <taxon>Araneidae</taxon>
        <taxon>Araneus</taxon>
    </lineage>
</organism>
<evidence type="ECO:0000313" key="2">
    <source>
        <dbReference type="Proteomes" id="UP000499080"/>
    </source>
</evidence>
<dbReference type="GO" id="GO:0003676">
    <property type="term" value="F:nucleic acid binding"/>
    <property type="evidence" value="ECO:0007669"/>
    <property type="project" value="InterPro"/>
</dbReference>
<evidence type="ECO:0000313" key="1">
    <source>
        <dbReference type="EMBL" id="GBM72348.1"/>
    </source>
</evidence>
<comment type="caution">
    <text evidence="1">The sequence shown here is derived from an EMBL/GenBank/DDBJ whole genome shotgun (WGS) entry which is preliminary data.</text>
</comment>
<sequence>MLSDGVILSHDNTHTASKTQEVLYKFKWEVCRQLPSYSLDLAPNLGSKHLSGTRFSSGSDVKTTAENYLNGQGRNFYQVGLNKLDQSSDECLNRASASMPLNSLLYFLSIINK</sequence>
<proteinExistence type="predicted"/>
<name>A0A4Y2I3Y7_ARAVE</name>
<dbReference type="EMBL" id="BGPR01105213">
    <property type="protein sequence ID" value="GBM72348.1"/>
    <property type="molecule type" value="Genomic_DNA"/>
</dbReference>
<protein>
    <submittedName>
        <fullName evidence="1">Uncharacterized protein</fullName>
    </submittedName>
</protein>
<dbReference type="OrthoDB" id="6431520at2759"/>
<dbReference type="Gene3D" id="3.30.420.10">
    <property type="entry name" value="Ribonuclease H-like superfamily/Ribonuclease H"/>
    <property type="match status" value="1"/>
</dbReference>
<accession>A0A4Y2I3Y7</accession>
<dbReference type="AlphaFoldDB" id="A0A4Y2I3Y7"/>
<gene>
    <name evidence="1" type="ORF">AVEN_46524_1</name>
</gene>
<dbReference type="Proteomes" id="UP000499080">
    <property type="component" value="Unassembled WGS sequence"/>
</dbReference>
<dbReference type="InterPro" id="IPR036397">
    <property type="entry name" value="RNaseH_sf"/>
</dbReference>